<comment type="caution">
    <text evidence="1">The sequence shown here is derived from an EMBL/GenBank/DDBJ whole genome shotgun (WGS) entry which is preliminary data.</text>
</comment>
<dbReference type="Proteomes" id="UP000539313">
    <property type="component" value="Unassembled WGS sequence"/>
</dbReference>
<sequence length="60" mass="6485">MFGAHAQAELAADLEVRSRSRVAGADHRDALSCLWPVLAMAGSDLRDVDHSDFAGRDPYS</sequence>
<evidence type="ECO:0000313" key="1">
    <source>
        <dbReference type="EMBL" id="MBA9001522.1"/>
    </source>
</evidence>
<gene>
    <name evidence="1" type="ORF">HNR21_000404</name>
</gene>
<accession>A0A7W3MTD6</accession>
<reference evidence="1 2" key="1">
    <citation type="submission" date="2020-08" db="EMBL/GenBank/DDBJ databases">
        <title>Sequencing the genomes of 1000 actinobacteria strains.</title>
        <authorList>
            <person name="Klenk H.-P."/>
        </authorList>
    </citation>
    <scope>NUCLEOTIDE SEQUENCE [LARGE SCALE GENOMIC DNA]</scope>
    <source>
        <strain evidence="1 2">DSM 45823</strain>
    </source>
</reference>
<proteinExistence type="predicted"/>
<protein>
    <submittedName>
        <fullName evidence="1">Uncharacterized protein</fullName>
    </submittedName>
</protein>
<dbReference type="EMBL" id="JACJII010000001">
    <property type="protein sequence ID" value="MBA9001522.1"/>
    <property type="molecule type" value="Genomic_DNA"/>
</dbReference>
<keyword evidence="2" id="KW-1185">Reference proteome</keyword>
<evidence type="ECO:0000313" key="2">
    <source>
        <dbReference type="Proteomes" id="UP000539313"/>
    </source>
</evidence>
<dbReference type="AlphaFoldDB" id="A0A7W3MTD6"/>
<name>A0A7W3MTD6_9ACTN</name>
<organism evidence="1 2">
    <name type="scientific">Thermomonospora cellulosilytica</name>
    <dbReference type="NCBI Taxonomy" id="1411118"/>
    <lineage>
        <taxon>Bacteria</taxon>
        <taxon>Bacillati</taxon>
        <taxon>Actinomycetota</taxon>
        <taxon>Actinomycetes</taxon>
        <taxon>Streptosporangiales</taxon>
        <taxon>Thermomonosporaceae</taxon>
        <taxon>Thermomonospora</taxon>
    </lineage>
</organism>